<sequence>MRVTSKLADVEFRFGRIERDGSTLLINSHPSQAMQTTVHMSPDDFLAFLKAMATSPSALFFLLTFPVLWFKHRNSRGTERAAVTASNHPQSGMGEPW</sequence>
<organism evidence="3 4">
    <name type="scientific">Aminobacter aganoensis</name>
    <dbReference type="NCBI Taxonomy" id="83264"/>
    <lineage>
        <taxon>Bacteria</taxon>
        <taxon>Pseudomonadati</taxon>
        <taxon>Pseudomonadota</taxon>
        <taxon>Alphaproteobacteria</taxon>
        <taxon>Hyphomicrobiales</taxon>
        <taxon>Phyllobacteriaceae</taxon>
        <taxon>Aminobacter</taxon>
    </lineage>
</organism>
<proteinExistence type="predicted"/>
<evidence type="ECO:0000313" key="4">
    <source>
        <dbReference type="Proteomes" id="UP000536262"/>
    </source>
</evidence>
<reference evidence="3 4" key="1">
    <citation type="submission" date="2020-08" db="EMBL/GenBank/DDBJ databases">
        <title>Genomic Encyclopedia of Type Strains, Phase IV (KMG-IV): sequencing the most valuable type-strain genomes for metagenomic binning, comparative biology and taxonomic classification.</title>
        <authorList>
            <person name="Goeker M."/>
        </authorList>
    </citation>
    <scope>NUCLEOTIDE SEQUENCE [LARGE SCALE GENOMIC DNA]</scope>
    <source>
        <strain evidence="3 4">DSM 7051</strain>
    </source>
</reference>
<dbReference type="Proteomes" id="UP000536262">
    <property type="component" value="Unassembled WGS sequence"/>
</dbReference>
<comment type="caution">
    <text evidence="3">The sequence shown here is derived from an EMBL/GenBank/DDBJ whole genome shotgun (WGS) entry which is preliminary data.</text>
</comment>
<keyword evidence="2" id="KW-1133">Transmembrane helix</keyword>
<protein>
    <submittedName>
        <fullName evidence="3">Uncharacterized protein</fullName>
    </submittedName>
</protein>
<dbReference type="AlphaFoldDB" id="A0A7X0KMU4"/>
<evidence type="ECO:0000313" key="3">
    <source>
        <dbReference type="EMBL" id="MBB6356491.1"/>
    </source>
</evidence>
<feature type="region of interest" description="Disordered" evidence="1">
    <location>
        <begin position="75"/>
        <end position="97"/>
    </location>
</feature>
<keyword evidence="4" id="KW-1185">Reference proteome</keyword>
<evidence type="ECO:0000256" key="2">
    <source>
        <dbReference type="SAM" id="Phobius"/>
    </source>
</evidence>
<dbReference type="EMBL" id="JACHOU010000014">
    <property type="protein sequence ID" value="MBB6356491.1"/>
    <property type="molecule type" value="Genomic_DNA"/>
</dbReference>
<evidence type="ECO:0000256" key="1">
    <source>
        <dbReference type="SAM" id="MobiDB-lite"/>
    </source>
</evidence>
<feature type="transmembrane region" description="Helical" evidence="2">
    <location>
        <begin position="45"/>
        <end position="70"/>
    </location>
</feature>
<gene>
    <name evidence="3" type="ORF">GGR00_004303</name>
</gene>
<accession>A0A7X0KMU4</accession>
<keyword evidence="2" id="KW-0812">Transmembrane</keyword>
<keyword evidence="2" id="KW-0472">Membrane</keyword>
<dbReference type="RefSeq" id="WP_184700915.1">
    <property type="nucleotide sequence ID" value="NZ_BAABEG010000002.1"/>
</dbReference>
<name>A0A7X0KMU4_9HYPH</name>